<dbReference type="PROSITE" id="PS51123">
    <property type="entry name" value="OMPA_2"/>
    <property type="match status" value="1"/>
</dbReference>
<evidence type="ECO:0000313" key="12">
    <source>
        <dbReference type="Proteomes" id="UP000305539"/>
    </source>
</evidence>
<evidence type="ECO:0000256" key="4">
    <source>
        <dbReference type="ARBA" id="ARBA00022692"/>
    </source>
</evidence>
<protein>
    <submittedName>
        <fullName evidence="11">Flagellar motor protein MotB</fullName>
    </submittedName>
</protein>
<dbReference type="NCBIfam" id="NF006548">
    <property type="entry name" value="PRK09041.1"/>
    <property type="match status" value="1"/>
</dbReference>
<comment type="similarity">
    <text evidence="2">Belongs to the MotB family.</text>
</comment>
<comment type="caution">
    <text evidence="11">The sequence shown here is derived from an EMBL/GenBank/DDBJ whole genome shotgun (WGS) entry which is preliminary data.</text>
</comment>
<feature type="region of interest" description="Disordered" evidence="8">
    <location>
        <begin position="293"/>
        <end position="335"/>
    </location>
</feature>
<feature type="transmembrane region" description="Helical" evidence="9">
    <location>
        <begin position="28"/>
        <end position="47"/>
    </location>
</feature>
<comment type="subcellular location">
    <subcellularLocation>
        <location evidence="1">Cell membrane</location>
        <topology evidence="1">Single-pass membrane protein</topology>
    </subcellularLocation>
</comment>
<dbReference type="RefSeq" id="WP_136893808.1">
    <property type="nucleotide sequence ID" value="NZ_SWJE01000005.1"/>
</dbReference>
<keyword evidence="6 7" id="KW-0472">Membrane</keyword>
<keyword evidence="4 9" id="KW-0812">Transmembrane</keyword>
<dbReference type="PANTHER" id="PTHR30329:SF18">
    <property type="entry name" value="MOTILITY PROTEIN B"/>
    <property type="match status" value="1"/>
</dbReference>
<evidence type="ECO:0000259" key="10">
    <source>
        <dbReference type="PROSITE" id="PS51123"/>
    </source>
</evidence>
<dbReference type="Pfam" id="PF00691">
    <property type="entry name" value="OmpA"/>
    <property type="match status" value="1"/>
</dbReference>
<dbReference type="OrthoDB" id="9809186at2"/>
<sequence>MSKGKDRAIIVKRVAPAKKGHHGGAWKLAYADFMTAMMAFFLLMWLLSAVTPVQLKGIAEYFQQPLKAALFGGDRSAEDSSIVKGGGRDISTDKDGVTRRTDGETSKATHTAAKSDEEARNQQQGSLERREQVRLHDLQIKLMAAIEANPVLRQFKQQIRVDSTLTGLRIEIVDTQKRPMFATASDDVEPYMRDILREIGKTLNDVPNRLVVQGHTDAVPYAGGEKGYSNWELSSDRANASRRELIAGGMDEDKVLRVIGLASAQNLNKADPLAPENRRISIIVLNKKSEDALTRDDTTTTTLSDDAAGAKALSDRIAPPPAVAPQPVTVTGSKP</sequence>
<proteinExistence type="inferred from homology"/>
<dbReference type="InterPro" id="IPR050330">
    <property type="entry name" value="Bact_OuterMem_StrucFunc"/>
</dbReference>
<keyword evidence="11" id="KW-0282">Flagellum</keyword>
<dbReference type="Pfam" id="PF13677">
    <property type="entry name" value="MotB_plug"/>
    <property type="match status" value="1"/>
</dbReference>
<evidence type="ECO:0000256" key="6">
    <source>
        <dbReference type="ARBA" id="ARBA00023136"/>
    </source>
</evidence>
<feature type="compositionally biased region" description="Basic and acidic residues" evidence="8">
    <location>
        <begin position="86"/>
        <end position="120"/>
    </location>
</feature>
<reference evidence="11 12" key="1">
    <citation type="submission" date="2019-04" db="EMBL/GenBank/DDBJ databases">
        <title>Trinickia sp. 7GSK02, isolated from subtropical forest soil.</title>
        <authorList>
            <person name="Gao Z.-H."/>
            <person name="Qiu L.-H."/>
        </authorList>
    </citation>
    <scope>NUCLEOTIDE SEQUENCE [LARGE SCALE GENOMIC DNA]</scope>
    <source>
        <strain evidence="11 12">7GSK02</strain>
    </source>
</reference>
<keyword evidence="3" id="KW-1003">Cell membrane</keyword>
<dbReference type="Proteomes" id="UP000305539">
    <property type="component" value="Unassembled WGS sequence"/>
</dbReference>
<dbReference type="PANTHER" id="PTHR30329">
    <property type="entry name" value="STATOR ELEMENT OF FLAGELLAR MOTOR COMPLEX"/>
    <property type="match status" value="1"/>
</dbReference>
<dbReference type="CDD" id="cd07185">
    <property type="entry name" value="OmpA_C-like"/>
    <property type="match status" value="1"/>
</dbReference>
<name>A0A4U1I771_9BURK</name>
<gene>
    <name evidence="11" type="primary">motB</name>
    <name evidence="11" type="ORF">FAZ69_09750</name>
</gene>
<evidence type="ECO:0000256" key="2">
    <source>
        <dbReference type="ARBA" id="ARBA00008914"/>
    </source>
</evidence>
<dbReference type="EMBL" id="SWJE01000005">
    <property type="protein sequence ID" value="TKC89238.1"/>
    <property type="molecule type" value="Genomic_DNA"/>
</dbReference>
<keyword evidence="5 9" id="KW-1133">Transmembrane helix</keyword>
<evidence type="ECO:0000256" key="7">
    <source>
        <dbReference type="PROSITE-ProRule" id="PRU00473"/>
    </source>
</evidence>
<dbReference type="InterPro" id="IPR025713">
    <property type="entry name" value="MotB-like_N_dom"/>
</dbReference>
<evidence type="ECO:0000256" key="3">
    <source>
        <dbReference type="ARBA" id="ARBA00022475"/>
    </source>
</evidence>
<evidence type="ECO:0000256" key="1">
    <source>
        <dbReference type="ARBA" id="ARBA00004162"/>
    </source>
</evidence>
<dbReference type="InterPro" id="IPR006665">
    <property type="entry name" value="OmpA-like"/>
</dbReference>
<feature type="region of interest" description="Disordered" evidence="8">
    <location>
        <begin position="77"/>
        <end position="130"/>
    </location>
</feature>
<keyword evidence="11" id="KW-0969">Cilium</keyword>
<evidence type="ECO:0000313" key="11">
    <source>
        <dbReference type="EMBL" id="TKC89238.1"/>
    </source>
</evidence>
<evidence type="ECO:0000256" key="5">
    <source>
        <dbReference type="ARBA" id="ARBA00022989"/>
    </source>
</evidence>
<organism evidence="11 12">
    <name type="scientific">Trinickia terrae</name>
    <dbReference type="NCBI Taxonomy" id="2571161"/>
    <lineage>
        <taxon>Bacteria</taxon>
        <taxon>Pseudomonadati</taxon>
        <taxon>Pseudomonadota</taxon>
        <taxon>Betaproteobacteria</taxon>
        <taxon>Burkholderiales</taxon>
        <taxon>Burkholderiaceae</taxon>
        <taxon>Trinickia</taxon>
    </lineage>
</organism>
<evidence type="ECO:0000256" key="8">
    <source>
        <dbReference type="SAM" id="MobiDB-lite"/>
    </source>
</evidence>
<keyword evidence="12" id="KW-1185">Reference proteome</keyword>
<dbReference type="Gene3D" id="3.30.1330.60">
    <property type="entry name" value="OmpA-like domain"/>
    <property type="match status" value="1"/>
</dbReference>
<dbReference type="AlphaFoldDB" id="A0A4U1I771"/>
<dbReference type="InterPro" id="IPR036737">
    <property type="entry name" value="OmpA-like_sf"/>
</dbReference>
<feature type="domain" description="OmpA-like" evidence="10">
    <location>
        <begin position="168"/>
        <end position="288"/>
    </location>
</feature>
<dbReference type="SUPFAM" id="SSF103088">
    <property type="entry name" value="OmpA-like"/>
    <property type="match status" value="1"/>
</dbReference>
<evidence type="ECO:0000256" key="9">
    <source>
        <dbReference type="SAM" id="Phobius"/>
    </source>
</evidence>
<feature type="compositionally biased region" description="Low complexity" evidence="8">
    <location>
        <begin position="325"/>
        <end position="335"/>
    </location>
</feature>
<accession>A0A4U1I771</accession>
<dbReference type="GO" id="GO:0005886">
    <property type="term" value="C:plasma membrane"/>
    <property type="evidence" value="ECO:0007669"/>
    <property type="project" value="UniProtKB-SubCell"/>
</dbReference>
<keyword evidence="11" id="KW-0966">Cell projection</keyword>